<dbReference type="Pfam" id="PF26450">
    <property type="entry name" value="DUF8129"/>
    <property type="match status" value="1"/>
</dbReference>
<keyword evidence="3" id="KW-1185">Reference proteome</keyword>
<proteinExistence type="predicted"/>
<evidence type="ECO:0000259" key="1">
    <source>
        <dbReference type="Pfam" id="PF26450"/>
    </source>
</evidence>
<accession>A0A318RNT6</accession>
<feature type="domain" description="DUF8129" evidence="1">
    <location>
        <begin position="290"/>
        <end position="345"/>
    </location>
</feature>
<dbReference type="AlphaFoldDB" id="A0A318RNT6"/>
<name>A0A318RNT6_WILLI</name>
<dbReference type="InterPro" id="IPR058442">
    <property type="entry name" value="DUF8129"/>
</dbReference>
<evidence type="ECO:0000313" key="2">
    <source>
        <dbReference type="EMBL" id="PYE18052.1"/>
    </source>
</evidence>
<dbReference type="EMBL" id="QJSP01000005">
    <property type="protein sequence ID" value="PYE18052.1"/>
    <property type="molecule type" value="Genomic_DNA"/>
</dbReference>
<sequence>MSMSTSTLRNQLRTLLTLTNTEVQVAETRIAQARTEAVRKELSENAANGRIRAVAIEKAIRDLGGLPDALRPVLGRLAATVKALAEQAQPLDEALLGDLALEHQLLDRSIYVKALATAENEPGVVALAERLITAHQATVDWLTIVLAEEAIGGPVALRRGPLQAASGAALRVAGIPATLTARGVDRAVDVLRNAPARLGGFVDKTEEAGEAVAALATDARDKAVKRVSDAGDAVVERASDAGKTASKTAKATRDAALDAAEDTARAQGATGAADAIHAVRDATGILDPEDLPIDDYDSLNVNSVVAAVKKLDEPSEIRTVIAYEEAHKARAGVISAAQTRLAAIAEEIVGVN</sequence>
<comment type="caution">
    <text evidence="2">The sequence shown here is derived from an EMBL/GenBank/DDBJ whole genome shotgun (WGS) entry which is preliminary data.</text>
</comment>
<evidence type="ECO:0000313" key="3">
    <source>
        <dbReference type="Proteomes" id="UP000247591"/>
    </source>
</evidence>
<reference evidence="2 3" key="1">
    <citation type="submission" date="2018-06" db="EMBL/GenBank/DDBJ databases">
        <title>Genomic Encyclopedia of Type Strains, Phase IV (KMG-IV): sequencing the most valuable type-strain genomes for metagenomic binning, comparative biology and taxonomic classification.</title>
        <authorList>
            <person name="Goeker M."/>
        </authorList>
    </citation>
    <scope>NUCLEOTIDE SEQUENCE [LARGE SCALE GENOMIC DNA]</scope>
    <source>
        <strain evidence="2 3">DSM 45521</strain>
    </source>
</reference>
<dbReference type="Proteomes" id="UP000247591">
    <property type="component" value="Unassembled WGS sequence"/>
</dbReference>
<dbReference type="InterPro" id="IPR009078">
    <property type="entry name" value="Ferritin-like_SF"/>
</dbReference>
<protein>
    <recommendedName>
        <fullName evidence="1">DUF8129 domain-containing protein</fullName>
    </recommendedName>
</protein>
<dbReference type="SUPFAM" id="SSF47240">
    <property type="entry name" value="Ferritin-like"/>
    <property type="match status" value="1"/>
</dbReference>
<organism evidence="2 3">
    <name type="scientific">Williamsia limnetica</name>
    <dbReference type="NCBI Taxonomy" id="882452"/>
    <lineage>
        <taxon>Bacteria</taxon>
        <taxon>Bacillati</taxon>
        <taxon>Actinomycetota</taxon>
        <taxon>Actinomycetes</taxon>
        <taxon>Mycobacteriales</taxon>
        <taxon>Nocardiaceae</taxon>
        <taxon>Williamsia</taxon>
    </lineage>
</organism>
<gene>
    <name evidence="2" type="ORF">DFR67_105197</name>
</gene>
<dbReference type="RefSeq" id="WP_211324992.1">
    <property type="nucleotide sequence ID" value="NZ_QJSP01000005.1"/>
</dbReference>